<organism evidence="2 3">
    <name type="scientific">Glossina austeni</name>
    <name type="common">Savannah tsetse fly</name>
    <dbReference type="NCBI Taxonomy" id="7395"/>
    <lineage>
        <taxon>Eukaryota</taxon>
        <taxon>Metazoa</taxon>
        <taxon>Ecdysozoa</taxon>
        <taxon>Arthropoda</taxon>
        <taxon>Hexapoda</taxon>
        <taxon>Insecta</taxon>
        <taxon>Pterygota</taxon>
        <taxon>Neoptera</taxon>
        <taxon>Endopterygota</taxon>
        <taxon>Diptera</taxon>
        <taxon>Brachycera</taxon>
        <taxon>Muscomorpha</taxon>
        <taxon>Hippoboscoidea</taxon>
        <taxon>Glossinidae</taxon>
        <taxon>Glossina</taxon>
    </lineage>
</organism>
<dbReference type="VEuPathDB" id="VectorBase:GAUT052118"/>
<keyword evidence="3" id="KW-1185">Reference proteome</keyword>
<accession>A0A1A9VYW1</accession>
<proteinExistence type="predicted"/>
<keyword evidence="1" id="KW-1133">Transmembrane helix</keyword>
<keyword evidence="1" id="KW-0812">Transmembrane</keyword>
<dbReference type="EnsemblMetazoa" id="GAUT052118-RA">
    <property type="protein sequence ID" value="GAUT052118-PA"/>
    <property type="gene ID" value="GAUT052118"/>
</dbReference>
<dbReference type="Proteomes" id="UP000078200">
    <property type="component" value="Unassembled WGS sequence"/>
</dbReference>
<evidence type="ECO:0000256" key="1">
    <source>
        <dbReference type="SAM" id="Phobius"/>
    </source>
</evidence>
<name>A0A1A9VYW1_GLOAU</name>
<protein>
    <submittedName>
        <fullName evidence="2">Uncharacterized protein</fullName>
    </submittedName>
</protein>
<evidence type="ECO:0000313" key="3">
    <source>
        <dbReference type="Proteomes" id="UP000078200"/>
    </source>
</evidence>
<reference evidence="2" key="1">
    <citation type="submission" date="2020-05" db="UniProtKB">
        <authorList>
            <consortium name="EnsemblMetazoa"/>
        </authorList>
    </citation>
    <scope>IDENTIFICATION</scope>
    <source>
        <strain evidence="2">TTRI</strain>
    </source>
</reference>
<feature type="transmembrane region" description="Helical" evidence="1">
    <location>
        <begin position="36"/>
        <end position="55"/>
    </location>
</feature>
<sequence>MEKLQQQRGWLSYNVDNNEKATATARLVRTVRRCKFVFVGAYSTLSLLVVDYVGISNQSLTQSIHNEAKCTAHIAKQKCLSSFVLSFNQNANYFKEMLIYYNLTVCCGLLCCHYL</sequence>
<dbReference type="AlphaFoldDB" id="A0A1A9VYW1"/>
<evidence type="ECO:0000313" key="2">
    <source>
        <dbReference type="EnsemblMetazoa" id="GAUT052118-PA"/>
    </source>
</evidence>
<keyword evidence="1" id="KW-0472">Membrane</keyword>